<name>A0A290Q8I6_9BACT</name>
<proteinExistence type="predicted"/>
<dbReference type="Pfam" id="PF05991">
    <property type="entry name" value="NYN_YacP"/>
    <property type="match status" value="1"/>
</dbReference>
<reference evidence="2 3" key="1">
    <citation type="submission" date="2017-09" db="EMBL/GenBank/DDBJ databases">
        <title>Complete genome sequence of Verrucomicrobial strain HZ-65, isolated from freshwater.</title>
        <authorList>
            <person name="Choi A."/>
        </authorList>
    </citation>
    <scope>NUCLEOTIDE SEQUENCE [LARGE SCALE GENOMIC DNA]</scope>
    <source>
        <strain evidence="2 3">HZ-65</strain>
    </source>
</reference>
<sequence length="162" mass="17956">MLCCVAFEKHLLIDGSNSLHAWPELRALLKRDRDAARATLSQRVSVLHDVEQLRVTLVFDGRGGELVIERPSGHATFTHLYTPSGTTADDVIEQLVGNSVDASLCLVATDDRAERQTIEALGAAGISSNELLAQIGRADERQRTQVSGLRRENEREWRRPKS</sequence>
<evidence type="ECO:0000313" key="2">
    <source>
        <dbReference type="EMBL" id="ATC62536.1"/>
    </source>
</evidence>
<protein>
    <submittedName>
        <fullName evidence="2">RNA-binding protein</fullName>
    </submittedName>
</protein>
<evidence type="ECO:0000313" key="3">
    <source>
        <dbReference type="Proteomes" id="UP000217265"/>
    </source>
</evidence>
<dbReference type="Proteomes" id="UP000217265">
    <property type="component" value="Chromosome"/>
</dbReference>
<dbReference type="PANTHER" id="PTHR34547">
    <property type="entry name" value="YACP-LIKE NYN DOMAIN PROTEIN"/>
    <property type="match status" value="1"/>
</dbReference>
<feature type="region of interest" description="Disordered" evidence="1">
    <location>
        <begin position="142"/>
        <end position="162"/>
    </location>
</feature>
<accession>A0A290Q8I6</accession>
<dbReference type="AlphaFoldDB" id="A0A290Q8I6"/>
<dbReference type="KEGG" id="vbh:CMV30_00280"/>
<dbReference type="EMBL" id="CP023344">
    <property type="protein sequence ID" value="ATC62536.1"/>
    <property type="molecule type" value="Genomic_DNA"/>
</dbReference>
<gene>
    <name evidence="2" type="ORF">CMV30_00280</name>
</gene>
<organism evidence="2 3">
    <name type="scientific">Nibricoccus aquaticus</name>
    <dbReference type="NCBI Taxonomy" id="2576891"/>
    <lineage>
        <taxon>Bacteria</taxon>
        <taxon>Pseudomonadati</taxon>
        <taxon>Verrucomicrobiota</taxon>
        <taxon>Opitutia</taxon>
        <taxon>Opitutales</taxon>
        <taxon>Opitutaceae</taxon>
        <taxon>Nibricoccus</taxon>
    </lineage>
</organism>
<dbReference type="PANTHER" id="PTHR34547:SF1">
    <property type="entry name" value="YACP-LIKE NYN DOMAIN PROTEIN"/>
    <property type="match status" value="1"/>
</dbReference>
<dbReference type="OrthoDB" id="9792160at2"/>
<dbReference type="InterPro" id="IPR010298">
    <property type="entry name" value="YacP-like"/>
</dbReference>
<evidence type="ECO:0000256" key="1">
    <source>
        <dbReference type="SAM" id="MobiDB-lite"/>
    </source>
</evidence>
<keyword evidence="3" id="KW-1185">Reference proteome</keyword>